<dbReference type="Proteomes" id="UP000564836">
    <property type="component" value="Chromosome"/>
</dbReference>
<feature type="region of interest" description="Disordered" evidence="1">
    <location>
        <begin position="164"/>
        <end position="209"/>
    </location>
</feature>
<evidence type="ECO:0000313" key="2">
    <source>
        <dbReference type="EMBL" id="NYY88924.1"/>
    </source>
</evidence>
<sequence length="445" mass="48865">MDPFNRINPLDRDHAAAPQQQQAEFEPYLDEVPQLDTSTIAENPVFHDPYYPHLSEEGLRLAQALGLEHQSTDRPHPEHAVTRREDAAAQHRAPQDALSGPEELTAQGHDQDPWQEPIREAILASSLNRPAPGGLAPDPEEAVRYFSWSGAYRPAANELASVASSSGHEVVVDEDYTGQPTKRQRTLSLAEENATARQRTEPGNSTGRELIEDAGAPLLASSRFVLPEEVYDQDLLWAMVDNARPSSSLEPNEGHHQALDSEAAVGPFNAQHGDQHASAAHERSNVPPSQDSRPTSFIVHNDRYTALFVPAAAMRRSTPLNPPGSTIQFGSRPENVLPPSLQPTDRTARSLFGRSIEQAAPASSRAQRTYPAAREIYAASFSVPETFLHGTQPAPDTMRAKLGQWGLLPDEAHPTKQYDIHGERYTALFGPGGSDDLRLIHHPRM</sequence>
<dbReference type="RefSeq" id="WP_028182271.1">
    <property type="nucleotide sequence ID" value="NZ_CP088280.1"/>
</dbReference>
<reference evidence="3 4" key="3">
    <citation type="journal article" date="2022" name="Int. J. Syst. Evol. Microbiol.">
        <title>Strains of Bradyrhizobium barranii sp. nov. associated with legumes native to Canada are symbionts of soybeans and belong to different subspecies (subsp. barranii subsp. nov. and subsp. apii subsp. nov.) and symbiovars (sv. glycinearum and sv. septentrionale).</title>
        <authorList>
            <person name="Bromfield E.S.P."/>
            <person name="Cloutier S."/>
            <person name="Wasai-Hara S."/>
            <person name="Minamisawa K."/>
        </authorList>
    </citation>
    <scope>NUCLEOTIDE SEQUENCE [LARGE SCALE GENOMIC DNA]</scope>
    <source>
        <strain evidence="3 4">323S2</strain>
    </source>
</reference>
<name>A0A7Z0TPC9_9BRAD</name>
<evidence type="ECO:0000256" key="1">
    <source>
        <dbReference type="SAM" id="MobiDB-lite"/>
    </source>
</evidence>
<dbReference type="EMBL" id="CP088280">
    <property type="protein sequence ID" value="UGX94979.1"/>
    <property type="molecule type" value="Genomic_DNA"/>
</dbReference>
<gene>
    <name evidence="3" type="ORF">G6321_00007445</name>
    <name evidence="2" type="ORF">G6321_10760</name>
</gene>
<proteinExistence type="predicted"/>
<feature type="region of interest" description="Disordered" evidence="1">
    <location>
        <begin position="317"/>
        <end position="341"/>
    </location>
</feature>
<dbReference type="AlphaFoldDB" id="A0A7Z0TPC9"/>
<feature type="region of interest" description="Disordered" evidence="1">
    <location>
        <begin position="69"/>
        <end position="112"/>
    </location>
</feature>
<feature type="compositionally biased region" description="Polar residues" evidence="1">
    <location>
        <begin position="286"/>
        <end position="295"/>
    </location>
</feature>
<reference evidence="3 4" key="1">
    <citation type="journal article" date="2017" name="Syst. Appl. Microbiol.">
        <title>Soybeans inoculated with root zone soils of Canadian native legumes harbour diverse and novel Bradyrhizobium spp. that possess agricultural potential.</title>
        <authorList>
            <person name="Bromfield E.S.P."/>
            <person name="Cloutier S."/>
            <person name="Tambong J.T."/>
            <person name="Tran Thi T.V."/>
        </authorList>
    </citation>
    <scope>NUCLEOTIDE SEQUENCE [LARGE SCALE GENOMIC DNA]</scope>
    <source>
        <strain evidence="3 4">323S2</strain>
    </source>
</reference>
<feature type="region of interest" description="Disordered" evidence="1">
    <location>
        <begin position="1"/>
        <end position="31"/>
    </location>
</feature>
<dbReference type="EMBL" id="JACBFH010000001">
    <property type="protein sequence ID" value="NYY88924.1"/>
    <property type="molecule type" value="Genomic_DNA"/>
</dbReference>
<feature type="compositionally biased region" description="Polar residues" evidence="1">
    <location>
        <begin position="195"/>
        <end position="207"/>
    </location>
</feature>
<accession>A0A7Z0TPC9</accession>
<protein>
    <submittedName>
        <fullName evidence="2">Uncharacterized protein</fullName>
    </submittedName>
</protein>
<evidence type="ECO:0000313" key="3">
    <source>
        <dbReference type="EMBL" id="UGX94979.1"/>
    </source>
</evidence>
<evidence type="ECO:0000313" key="4">
    <source>
        <dbReference type="Proteomes" id="UP000564836"/>
    </source>
</evidence>
<organism evidence="2">
    <name type="scientific">Bradyrhizobium barranii subsp. barranii</name>
    <dbReference type="NCBI Taxonomy" id="2823807"/>
    <lineage>
        <taxon>Bacteria</taxon>
        <taxon>Pseudomonadati</taxon>
        <taxon>Pseudomonadota</taxon>
        <taxon>Alphaproteobacteria</taxon>
        <taxon>Hyphomicrobiales</taxon>
        <taxon>Nitrobacteraceae</taxon>
        <taxon>Bradyrhizobium</taxon>
        <taxon>Bradyrhizobium barranii</taxon>
    </lineage>
</organism>
<reference evidence="2" key="2">
    <citation type="submission" date="2020-06" db="EMBL/GenBank/DDBJ databases">
        <title>Whole Genome Sequence of Bradyrhizobium sp. Strain 323S2.</title>
        <authorList>
            <person name="Bromfield E.S.P."/>
        </authorList>
    </citation>
    <scope>NUCLEOTIDE SEQUENCE [LARGE SCALE GENOMIC DNA]</scope>
    <source>
        <strain evidence="2">323S2</strain>
    </source>
</reference>
<feature type="compositionally biased region" description="Basic and acidic residues" evidence="1">
    <location>
        <begin position="70"/>
        <end position="89"/>
    </location>
</feature>
<feature type="region of interest" description="Disordered" evidence="1">
    <location>
        <begin position="268"/>
        <end position="296"/>
    </location>
</feature>
<feature type="compositionally biased region" description="Basic and acidic residues" evidence="1">
    <location>
        <begin position="273"/>
        <end position="284"/>
    </location>
</feature>